<dbReference type="AlphaFoldDB" id="A0A0E9VF81"/>
<accession>A0A0E9VF81</accession>
<evidence type="ECO:0000313" key="1">
    <source>
        <dbReference type="EMBL" id="JAH76759.1"/>
    </source>
</evidence>
<reference evidence="1" key="2">
    <citation type="journal article" date="2015" name="Fish Shellfish Immunol.">
        <title>Early steps in the European eel (Anguilla anguilla)-Vibrio vulnificus interaction in the gills: Role of the RtxA13 toxin.</title>
        <authorList>
            <person name="Callol A."/>
            <person name="Pajuelo D."/>
            <person name="Ebbesson L."/>
            <person name="Teles M."/>
            <person name="MacKenzie S."/>
            <person name="Amaro C."/>
        </authorList>
    </citation>
    <scope>NUCLEOTIDE SEQUENCE</scope>
</reference>
<proteinExistence type="predicted"/>
<protein>
    <submittedName>
        <fullName evidence="1">Uncharacterized protein</fullName>
    </submittedName>
</protein>
<reference evidence="1" key="1">
    <citation type="submission" date="2014-11" db="EMBL/GenBank/DDBJ databases">
        <authorList>
            <person name="Amaro Gonzalez C."/>
        </authorList>
    </citation>
    <scope>NUCLEOTIDE SEQUENCE</scope>
</reference>
<organism evidence="1">
    <name type="scientific">Anguilla anguilla</name>
    <name type="common">European freshwater eel</name>
    <name type="synonym">Muraena anguilla</name>
    <dbReference type="NCBI Taxonomy" id="7936"/>
    <lineage>
        <taxon>Eukaryota</taxon>
        <taxon>Metazoa</taxon>
        <taxon>Chordata</taxon>
        <taxon>Craniata</taxon>
        <taxon>Vertebrata</taxon>
        <taxon>Euteleostomi</taxon>
        <taxon>Actinopterygii</taxon>
        <taxon>Neopterygii</taxon>
        <taxon>Teleostei</taxon>
        <taxon>Anguilliformes</taxon>
        <taxon>Anguillidae</taxon>
        <taxon>Anguilla</taxon>
    </lineage>
</organism>
<sequence length="42" mass="4982">MHSLSARSLLIWIHVLRFTERRRGKVAWGGRVLFRSVTCKTR</sequence>
<dbReference type="EMBL" id="GBXM01031818">
    <property type="protein sequence ID" value="JAH76759.1"/>
    <property type="molecule type" value="Transcribed_RNA"/>
</dbReference>
<name>A0A0E9VF81_ANGAN</name>